<dbReference type="SUPFAM" id="SSF55120">
    <property type="entry name" value="Pseudouridine synthase"/>
    <property type="match status" value="1"/>
</dbReference>
<evidence type="ECO:0000259" key="2">
    <source>
        <dbReference type="Pfam" id="PF00849"/>
    </source>
</evidence>
<dbReference type="CDD" id="cd02557">
    <property type="entry name" value="PseudoU_synth_ScRIB2"/>
    <property type="match status" value="1"/>
</dbReference>
<dbReference type="GO" id="GO:0003723">
    <property type="term" value="F:RNA binding"/>
    <property type="evidence" value="ECO:0007669"/>
    <property type="project" value="UniProtKB-KW"/>
</dbReference>
<dbReference type="InterPro" id="IPR050188">
    <property type="entry name" value="RluA_PseudoU_synthase"/>
</dbReference>
<dbReference type="Proteomes" id="UP001632038">
    <property type="component" value="Unassembled WGS sequence"/>
</dbReference>
<proteinExistence type="predicted"/>
<dbReference type="InterPro" id="IPR020103">
    <property type="entry name" value="PsdUridine_synth_cat_dom_sf"/>
</dbReference>
<dbReference type="AlphaFoldDB" id="A0ABD3ELC9"/>
<feature type="domain" description="Pseudouridine synthase RsuA/RluA-like" evidence="2">
    <location>
        <begin position="116"/>
        <end position="279"/>
    </location>
</feature>
<evidence type="ECO:0000256" key="1">
    <source>
        <dbReference type="PROSITE-ProRule" id="PRU00182"/>
    </source>
</evidence>
<dbReference type="Gene3D" id="3.30.2350.10">
    <property type="entry name" value="Pseudouridine synthase"/>
    <property type="match status" value="1"/>
</dbReference>
<dbReference type="PANTHER" id="PTHR21600:SF40">
    <property type="entry name" value="PSEUDOURIDYLATE SYNTHASE RPUSD2"/>
    <property type="match status" value="1"/>
</dbReference>
<gene>
    <name evidence="3" type="ORF">CASFOL_000788</name>
</gene>
<dbReference type="EMBL" id="JAVIJP010000002">
    <property type="protein sequence ID" value="KAL3655002.1"/>
    <property type="molecule type" value="Genomic_DNA"/>
</dbReference>
<name>A0ABD3ELC9_9LAMI</name>
<keyword evidence="4" id="KW-1185">Reference proteome</keyword>
<dbReference type="PANTHER" id="PTHR21600">
    <property type="entry name" value="MITOCHONDRIAL RNA PSEUDOURIDINE SYNTHASE"/>
    <property type="match status" value="1"/>
</dbReference>
<reference evidence="4" key="1">
    <citation type="journal article" date="2024" name="IScience">
        <title>Strigolactones Initiate the Formation of Haustorium-like Structures in Castilleja.</title>
        <authorList>
            <person name="Buerger M."/>
            <person name="Peterson D."/>
            <person name="Chory J."/>
        </authorList>
    </citation>
    <scope>NUCLEOTIDE SEQUENCE [LARGE SCALE GENOMIC DNA]</scope>
</reference>
<organism evidence="3 4">
    <name type="scientific">Castilleja foliolosa</name>
    <dbReference type="NCBI Taxonomy" id="1961234"/>
    <lineage>
        <taxon>Eukaryota</taxon>
        <taxon>Viridiplantae</taxon>
        <taxon>Streptophyta</taxon>
        <taxon>Embryophyta</taxon>
        <taxon>Tracheophyta</taxon>
        <taxon>Spermatophyta</taxon>
        <taxon>Magnoliopsida</taxon>
        <taxon>eudicotyledons</taxon>
        <taxon>Gunneridae</taxon>
        <taxon>Pentapetalae</taxon>
        <taxon>asterids</taxon>
        <taxon>lamiids</taxon>
        <taxon>Lamiales</taxon>
        <taxon>Orobanchaceae</taxon>
        <taxon>Pedicularideae</taxon>
        <taxon>Castillejinae</taxon>
        <taxon>Castilleja</taxon>
    </lineage>
</organism>
<dbReference type="InterPro" id="IPR006145">
    <property type="entry name" value="PsdUridine_synth_RsuA/RluA"/>
</dbReference>
<protein>
    <recommendedName>
        <fullName evidence="2">Pseudouridine synthase RsuA/RluA-like domain-containing protein</fullName>
    </recommendedName>
</protein>
<dbReference type="PROSITE" id="PS50889">
    <property type="entry name" value="S4"/>
    <property type="match status" value="1"/>
</dbReference>
<comment type="caution">
    <text evidence="3">The sequence shown here is derived from an EMBL/GenBank/DDBJ whole genome shotgun (WGS) entry which is preliminary data.</text>
</comment>
<evidence type="ECO:0000313" key="4">
    <source>
        <dbReference type="Proteomes" id="UP001632038"/>
    </source>
</evidence>
<accession>A0ABD3ELC9</accession>
<sequence length="404" mass="45549">MEIMWHTPANPPQRQEYIFRDGIRYVRPYYFEFISNVKHRWAGKTIVDLFADEFKGRDREYYVSAVKAGRIKVDGQIVPISHVVKTSQQISHFLHSCRHEPPVMARDIQILHIEPDVVTVYKPASVPVHSCGQYRKNTVVGILEAEHDLAPLFRILLSTGLEILDRLVSGLLIVARSASKADYFRQQIMSGEVKKKYIARVIGVFPENEQVVNANVNYSHREGKSKVEVENGSNEKNALKVKGKAACTKFTRISTNGTQSIIMCEPITGRSHQIRVHLQFLGHPIANDTLYLSECVPHRYIEGLSADRAAANSARPSKFNHGEIHVPHSTDESFGDFKIDPMCTNCPNLAPKDTMDTKRVYGCTVLDIQGQDGLTSAHIQTGHLFRPTDSGLWMETALVVRRCC</sequence>
<keyword evidence="1" id="KW-0694">RNA-binding</keyword>
<evidence type="ECO:0000313" key="3">
    <source>
        <dbReference type="EMBL" id="KAL3655002.1"/>
    </source>
</evidence>
<dbReference type="Pfam" id="PF00849">
    <property type="entry name" value="PseudoU_synth_2"/>
    <property type="match status" value="1"/>
</dbReference>